<proteinExistence type="predicted"/>
<evidence type="ECO:0000256" key="1">
    <source>
        <dbReference type="SAM" id="MobiDB-lite"/>
    </source>
</evidence>
<reference evidence="2" key="2">
    <citation type="submission" date="2017-05" db="UniProtKB">
        <authorList>
            <consortium name="EnsemblMetazoa"/>
        </authorList>
    </citation>
    <scope>IDENTIFICATION</scope>
</reference>
<dbReference type="InParanoid" id="A0A1X7USW4"/>
<sequence length="582" mass="65586">MSSPTPLRRSRSITRKDKDKNSPVRVLANPDLLFDLCVKYILDSNELAGKAVVNLPQSHAQYLLCLGLKKLREGRLSDNSILHSLITGWAHSDLSFNFRSNQLVIRRLGSLQPVGHSWSFGCLEPHVYHSITGVSKSRYSSCAREISIGLFNHVYRHDQVAGSGSKVFLRSVDLSDFEQFSSEPGTSFIETESPVTPFYHLARGTFPGRDAYQCLSPDDFKFYRTKKPTLQRSSAEPIKLYVNFKFTTVNHVMEFTRLPKGPTRYKLCLKALDIASIEDSPMLTKQLDQLNTTEMATLITRSSVSLSENFLRNVSSLWVLQDDKDNTSVVRQALKVSGTLKNLFISLLLDSSPSLLEAITETSTNGHGLQGLALFRGENKRSLVALGGSLTKLSSSLRYLQLYDWAPSNVPLKPLSACHQLRVISIVVDCSHLFYSSASQSHTIGELFETLGHIKKLEFIELGEQVDLHAPDLVRIQKVLRHSLTLLEHCHLNFNYISLKRADLDDTFNQSIYQLIRSFFMIMGRGTSLLYRQTENFHLSLKSPALSLTKRWLSDIRRNVCFKIGAETNSASSLVHLRRLGM</sequence>
<evidence type="ECO:0000313" key="2">
    <source>
        <dbReference type="EnsemblMetazoa" id="Aqu2.1.30873_001"/>
    </source>
</evidence>
<feature type="region of interest" description="Disordered" evidence="1">
    <location>
        <begin position="1"/>
        <end position="22"/>
    </location>
</feature>
<evidence type="ECO:0000313" key="3">
    <source>
        <dbReference type="Proteomes" id="UP000007879"/>
    </source>
</evidence>
<name>A0A1X7USW4_AMPQE</name>
<dbReference type="Proteomes" id="UP000007879">
    <property type="component" value="Unassembled WGS sequence"/>
</dbReference>
<gene>
    <name evidence="2" type="primary">109582281</name>
</gene>
<protein>
    <submittedName>
        <fullName evidence="2">Uncharacterized protein</fullName>
    </submittedName>
</protein>
<accession>A0A1X7USW4</accession>
<dbReference type="KEGG" id="aqu:109582281"/>
<organism evidence="2">
    <name type="scientific">Amphimedon queenslandica</name>
    <name type="common">Sponge</name>
    <dbReference type="NCBI Taxonomy" id="400682"/>
    <lineage>
        <taxon>Eukaryota</taxon>
        <taxon>Metazoa</taxon>
        <taxon>Porifera</taxon>
        <taxon>Demospongiae</taxon>
        <taxon>Heteroscleromorpha</taxon>
        <taxon>Haplosclerida</taxon>
        <taxon>Niphatidae</taxon>
        <taxon>Amphimedon</taxon>
    </lineage>
</organism>
<keyword evidence="3" id="KW-1185">Reference proteome</keyword>
<dbReference type="EnsemblMetazoa" id="Aqu2.1.30873_001">
    <property type="protein sequence ID" value="Aqu2.1.30873_001"/>
    <property type="gene ID" value="Aqu2.1.30873"/>
</dbReference>
<reference evidence="3" key="1">
    <citation type="journal article" date="2010" name="Nature">
        <title>The Amphimedon queenslandica genome and the evolution of animal complexity.</title>
        <authorList>
            <person name="Srivastava M."/>
            <person name="Simakov O."/>
            <person name="Chapman J."/>
            <person name="Fahey B."/>
            <person name="Gauthier M.E."/>
            <person name="Mitros T."/>
            <person name="Richards G.S."/>
            <person name="Conaco C."/>
            <person name="Dacre M."/>
            <person name="Hellsten U."/>
            <person name="Larroux C."/>
            <person name="Putnam N.H."/>
            <person name="Stanke M."/>
            <person name="Adamska M."/>
            <person name="Darling A."/>
            <person name="Degnan S.M."/>
            <person name="Oakley T.H."/>
            <person name="Plachetzki D.C."/>
            <person name="Zhai Y."/>
            <person name="Adamski M."/>
            <person name="Calcino A."/>
            <person name="Cummins S.F."/>
            <person name="Goodstein D.M."/>
            <person name="Harris C."/>
            <person name="Jackson D.J."/>
            <person name="Leys S.P."/>
            <person name="Shu S."/>
            <person name="Woodcroft B.J."/>
            <person name="Vervoort M."/>
            <person name="Kosik K.S."/>
            <person name="Manning G."/>
            <person name="Degnan B.M."/>
            <person name="Rokhsar D.S."/>
        </authorList>
    </citation>
    <scope>NUCLEOTIDE SEQUENCE [LARGE SCALE GENOMIC DNA]</scope>
</reference>
<dbReference type="AlphaFoldDB" id="A0A1X7USW4"/>
<dbReference type="EnsemblMetazoa" id="XM_019996949.1">
    <property type="protein sequence ID" value="XP_019852508.1"/>
    <property type="gene ID" value="LOC109582281"/>
</dbReference>